<comment type="caution">
    <text evidence="1">The sequence shown here is derived from an EMBL/GenBank/DDBJ whole genome shotgun (WGS) entry which is preliminary data.</text>
</comment>
<organism evidence="1 2">
    <name type="scientific">Candidatus Chisholmbacteria bacterium RIFCSPLOWO2_01_FULL_49_14</name>
    <dbReference type="NCBI Taxonomy" id="1797593"/>
    <lineage>
        <taxon>Bacteria</taxon>
        <taxon>Candidatus Chisholmiibacteriota</taxon>
    </lineage>
</organism>
<evidence type="ECO:0000313" key="1">
    <source>
        <dbReference type="EMBL" id="OGY21135.1"/>
    </source>
</evidence>
<evidence type="ECO:0000313" key="2">
    <source>
        <dbReference type="Proteomes" id="UP000176723"/>
    </source>
</evidence>
<proteinExistence type="predicted"/>
<reference evidence="1 2" key="1">
    <citation type="journal article" date="2016" name="Nat. Commun.">
        <title>Thousands of microbial genomes shed light on interconnected biogeochemical processes in an aquifer system.</title>
        <authorList>
            <person name="Anantharaman K."/>
            <person name="Brown C.T."/>
            <person name="Hug L.A."/>
            <person name="Sharon I."/>
            <person name="Castelle C.J."/>
            <person name="Probst A.J."/>
            <person name="Thomas B.C."/>
            <person name="Singh A."/>
            <person name="Wilkins M.J."/>
            <person name="Karaoz U."/>
            <person name="Brodie E.L."/>
            <person name="Williams K.H."/>
            <person name="Hubbard S.S."/>
            <person name="Banfield J.F."/>
        </authorList>
    </citation>
    <scope>NUCLEOTIDE SEQUENCE [LARGE SCALE GENOMIC DNA]</scope>
</reference>
<dbReference type="Proteomes" id="UP000176723">
    <property type="component" value="Unassembled WGS sequence"/>
</dbReference>
<name>A0A1G1W0D9_9BACT</name>
<protein>
    <submittedName>
        <fullName evidence="1">Uncharacterized protein</fullName>
    </submittedName>
</protein>
<gene>
    <name evidence="1" type="ORF">A3A65_03565</name>
</gene>
<accession>A0A1G1W0D9</accession>
<sequence length="67" mass="7214">MATDMLVRILEFVKVQEEKGKKVYLGASGVPFSLDGGGDGSEELLVDTGKISEVLESRATQLEQEQG</sequence>
<dbReference type="AlphaFoldDB" id="A0A1G1W0D9"/>
<dbReference type="EMBL" id="MHCL01000016">
    <property type="protein sequence ID" value="OGY21135.1"/>
    <property type="molecule type" value="Genomic_DNA"/>
</dbReference>